<comment type="caution">
    <text evidence="2">The sequence shown here is derived from an EMBL/GenBank/DDBJ whole genome shotgun (WGS) entry which is preliminary data.</text>
</comment>
<protein>
    <recommendedName>
        <fullName evidence="1">MACPF domain-containing protein</fullName>
    </recommendedName>
</protein>
<dbReference type="OrthoDB" id="4250793at2759"/>
<dbReference type="EMBL" id="MU154743">
    <property type="protein sequence ID" value="KAF9487885.1"/>
    <property type="molecule type" value="Genomic_DNA"/>
</dbReference>
<gene>
    <name evidence="2" type="ORF">BDN71DRAFT_1513536</name>
</gene>
<organism evidence="2 3">
    <name type="scientific">Pleurotus eryngii</name>
    <name type="common">Boletus of the steppes</name>
    <dbReference type="NCBI Taxonomy" id="5323"/>
    <lineage>
        <taxon>Eukaryota</taxon>
        <taxon>Fungi</taxon>
        <taxon>Dikarya</taxon>
        <taxon>Basidiomycota</taxon>
        <taxon>Agaricomycotina</taxon>
        <taxon>Agaricomycetes</taxon>
        <taxon>Agaricomycetidae</taxon>
        <taxon>Agaricales</taxon>
        <taxon>Pleurotineae</taxon>
        <taxon>Pleurotaceae</taxon>
        <taxon>Pleurotus</taxon>
    </lineage>
</organism>
<dbReference type="AlphaFoldDB" id="A0A9P6D9N8"/>
<keyword evidence="3" id="KW-1185">Reference proteome</keyword>
<sequence length="451" mass="49725">MNTFDEEPPRLGALDWLGRGIDMTSLTPFNIRSVEKLVKAHFIIETDKDPKERTVTIDGVEYTIPSVVSASAKSGVNSSYVTYPSGAEALRAFVDGTRVTDQLVVKTNLTSYPFEKSLPEANQFAFWNYKTDTYTASLREYMDFVNQGTLLESVSALPKPFTEDPDVVEAYAKFFKDFGTHVIMGTSFGARCSAAVWGSNQYPDVNDNWSRDVTALLKGLNDRGEYDVTVYNERQYRIFKTLAQTIFKAIGGNPQLAERLNQDDYDFDTFQQWADSARDHSVLSSITAMELWNLLRDSDVSELRDSANSLQAAFNAIVAQQKRSIITTLVVLEGKTGVAELDLLTPGATIGVGGPLPAFDPTTQDVIGLSSTKIRVGKGHFPPVTRIVPFYVVNDGSPIDISIKRDVGHAKVVVNGTTYTNTDKHAREFYHVPVTVGGDVRLKGAIADVVD</sequence>
<accession>A0A9P6D9N8</accession>
<feature type="domain" description="MACPF" evidence="1">
    <location>
        <begin position="1"/>
        <end position="325"/>
    </location>
</feature>
<dbReference type="Pfam" id="PF01823">
    <property type="entry name" value="MACPF"/>
    <property type="match status" value="1"/>
</dbReference>
<dbReference type="PROSITE" id="PS51412">
    <property type="entry name" value="MACPF_2"/>
    <property type="match status" value="1"/>
</dbReference>
<dbReference type="InterPro" id="IPR020864">
    <property type="entry name" value="MACPF"/>
</dbReference>
<evidence type="ECO:0000313" key="3">
    <source>
        <dbReference type="Proteomes" id="UP000807025"/>
    </source>
</evidence>
<name>A0A9P6D9N8_PLEER</name>
<dbReference type="Proteomes" id="UP000807025">
    <property type="component" value="Unassembled WGS sequence"/>
</dbReference>
<evidence type="ECO:0000313" key="2">
    <source>
        <dbReference type="EMBL" id="KAF9487885.1"/>
    </source>
</evidence>
<evidence type="ECO:0000259" key="1">
    <source>
        <dbReference type="PROSITE" id="PS51412"/>
    </source>
</evidence>
<proteinExistence type="predicted"/>
<reference evidence="2" key="1">
    <citation type="submission" date="2020-11" db="EMBL/GenBank/DDBJ databases">
        <authorList>
            <consortium name="DOE Joint Genome Institute"/>
            <person name="Ahrendt S."/>
            <person name="Riley R."/>
            <person name="Andreopoulos W."/>
            <person name="Labutti K."/>
            <person name="Pangilinan J."/>
            <person name="Ruiz-Duenas F.J."/>
            <person name="Barrasa J.M."/>
            <person name="Sanchez-Garcia M."/>
            <person name="Camarero S."/>
            <person name="Miyauchi S."/>
            <person name="Serrano A."/>
            <person name="Linde D."/>
            <person name="Babiker R."/>
            <person name="Drula E."/>
            <person name="Ayuso-Fernandez I."/>
            <person name="Pacheco R."/>
            <person name="Padilla G."/>
            <person name="Ferreira P."/>
            <person name="Barriuso J."/>
            <person name="Kellner H."/>
            <person name="Castanera R."/>
            <person name="Alfaro M."/>
            <person name="Ramirez L."/>
            <person name="Pisabarro A.G."/>
            <person name="Kuo A."/>
            <person name="Tritt A."/>
            <person name="Lipzen A."/>
            <person name="He G."/>
            <person name="Yan M."/>
            <person name="Ng V."/>
            <person name="Cullen D."/>
            <person name="Martin F."/>
            <person name="Rosso M.-N."/>
            <person name="Henrissat B."/>
            <person name="Hibbett D."/>
            <person name="Martinez A.T."/>
            <person name="Grigoriev I.V."/>
        </authorList>
    </citation>
    <scope>NUCLEOTIDE SEQUENCE</scope>
    <source>
        <strain evidence="2">ATCC 90797</strain>
    </source>
</reference>